<evidence type="ECO:0000256" key="5">
    <source>
        <dbReference type="ARBA" id="ARBA00023128"/>
    </source>
</evidence>
<dbReference type="AlphaFoldDB" id="A0AAD9VK25"/>
<dbReference type="GO" id="GO:0005762">
    <property type="term" value="C:mitochondrial large ribosomal subunit"/>
    <property type="evidence" value="ECO:0007669"/>
    <property type="project" value="InterPro"/>
</dbReference>
<evidence type="ECO:0000256" key="7">
    <source>
        <dbReference type="SAM" id="MobiDB-lite"/>
    </source>
</evidence>
<feature type="compositionally biased region" description="Basic and acidic residues" evidence="7">
    <location>
        <begin position="81"/>
        <end position="100"/>
    </location>
</feature>
<keyword evidence="5" id="KW-0496">Mitochondrion</keyword>
<dbReference type="GO" id="GO:0006412">
    <property type="term" value="P:translation"/>
    <property type="evidence" value="ECO:0007669"/>
    <property type="project" value="TreeGrafter"/>
</dbReference>
<keyword evidence="4" id="KW-0689">Ribosomal protein</keyword>
<proteinExistence type="inferred from homology"/>
<evidence type="ECO:0000256" key="6">
    <source>
        <dbReference type="ARBA" id="ARBA00023274"/>
    </source>
</evidence>
<evidence type="ECO:0000313" key="9">
    <source>
        <dbReference type="Proteomes" id="UP001258017"/>
    </source>
</evidence>
<dbReference type="PANTHER" id="PTHR21338">
    <property type="entry name" value="MITOCHONDRIAL RIBOSOMAL PROTEIN L41"/>
    <property type="match status" value="1"/>
</dbReference>
<keyword evidence="9" id="KW-1185">Reference proteome</keyword>
<keyword evidence="6" id="KW-0687">Ribonucleoprotein</keyword>
<name>A0AAD9VK25_9HYME</name>
<organism evidence="8 9">
    <name type="scientific">Odynerus spinipes</name>
    <dbReference type="NCBI Taxonomy" id="1348599"/>
    <lineage>
        <taxon>Eukaryota</taxon>
        <taxon>Metazoa</taxon>
        <taxon>Ecdysozoa</taxon>
        <taxon>Arthropoda</taxon>
        <taxon>Hexapoda</taxon>
        <taxon>Insecta</taxon>
        <taxon>Pterygota</taxon>
        <taxon>Neoptera</taxon>
        <taxon>Endopterygota</taxon>
        <taxon>Hymenoptera</taxon>
        <taxon>Apocrita</taxon>
        <taxon>Aculeata</taxon>
        <taxon>Vespoidea</taxon>
        <taxon>Vespidae</taxon>
        <taxon>Eumeninae</taxon>
        <taxon>Odynerus</taxon>
    </lineage>
</organism>
<dbReference type="PANTHER" id="PTHR21338:SF0">
    <property type="entry name" value="LARGE RIBOSOMAL SUBUNIT PROTEIN ML41"/>
    <property type="match status" value="1"/>
</dbReference>
<dbReference type="Pfam" id="PF09809">
    <property type="entry name" value="MRP-L27"/>
    <property type="match status" value="1"/>
</dbReference>
<evidence type="ECO:0000256" key="4">
    <source>
        <dbReference type="ARBA" id="ARBA00022980"/>
    </source>
</evidence>
<dbReference type="InterPro" id="IPR019189">
    <property type="entry name" value="Ribosomal_mL41"/>
</dbReference>
<keyword evidence="3" id="KW-0809">Transit peptide</keyword>
<dbReference type="Proteomes" id="UP001258017">
    <property type="component" value="Unassembled WGS sequence"/>
</dbReference>
<feature type="region of interest" description="Disordered" evidence="7">
    <location>
        <begin position="80"/>
        <end position="100"/>
    </location>
</feature>
<protein>
    <recommendedName>
        <fullName evidence="10">39S ribosomal protein L41, mitochondrial</fullName>
    </recommendedName>
</protein>
<evidence type="ECO:0000256" key="1">
    <source>
        <dbReference type="ARBA" id="ARBA00004173"/>
    </source>
</evidence>
<reference evidence="8" key="1">
    <citation type="submission" date="2021-08" db="EMBL/GenBank/DDBJ databases">
        <authorList>
            <person name="Misof B."/>
            <person name="Oliver O."/>
            <person name="Podsiadlowski L."/>
            <person name="Donath A."/>
            <person name="Peters R."/>
            <person name="Mayer C."/>
            <person name="Rust J."/>
            <person name="Gunkel S."/>
            <person name="Lesny P."/>
            <person name="Martin S."/>
            <person name="Oeyen J.P."/>
            <person name="Petersen M."/>
            <person name="Panagiotis P."/>
            <person name="Wilbrandt J."/>
            <person name="Tanja T."/>
        </authorList>
    </citation>
    <scope>NUCLEOTIDE SEQUENCE</scope>
    <source>
        <strain evidence="8">GBR_01_08_01A</strain>
        <tissue evidence="8">Thorax + abdomen</tissue>
    </source>
</reference>
<dbReference type="GO" id="GO:0003735">
    <property type="term" value="F:structural constituent of ribosome"/>
    <property type="evidence" value="ECO:0007669"/>
    <property type="project" value="InterPro"/>
</dbReference>
<comment type="caution">
    <text evidence="8">The sequence shown here is derived from an EMBL/GenBank/DDBJ whole genome shotgun (WGS) entry which is preliminary data.</text>
</comment>
<gene>
    <name evidence="8" type="ORF">KPH14_005271</name>
</gene>
<evidence type="ECO:0008006" key="10">
    <source>
        <dbReference type="Google" id="ProtNLM"/>
    </source>
</evidence>
<accession>A0AAD9VK25</accession>
<comment type="similarity">
    <text evidence="2">Belongs to the mitochondrion-specific ribosomal protein mL41 family.</text>
</comment>
<evidence type="ECO:0000256" key="2">
    <source>
        <dbReference type="ARBA" id="ARBA00010152"/>
    </source>
</evidence>
<evidence type="ECO:0000256" key="3">
    <source>
        <dbReference type="ARBA" id="ARBA00022946"/>
    </source>
</evidence>
<comment type="subcellular location">
    <subcellularLocation>
        <location evidence="1">Mitochondrion</location>
    </subcellularLocation>
</comment>
<sequence>MVGPAFHFYPDISSKVTIASTSLSNNLRSLNQSLVTFEHCTLTIMASTCLVLRRGIATSAVCYGKRNFRKFLLPNKRGSRNFKEKQSKDPYPDYPIDKRGTRDTGIKVGNKWIHIPEKVPELIVPSLEGFTLKPYVSYKAQNIELEEFTAKDLFDEIYAPKIKKDFEENQLLENGDPINPSEYEKLTPQEAKDRAGKTGCDIFCESGKDRNSVL</sequence>
<reference evidence="8" key="2">
    <citation type="journal article" date="2023" name="Commun. Biol.">
        <title>Intrasexual cuticular hydrocarbon dimorphism in a wasp sheds light on hydrocarbon biosynthesis genes in Hymenoptera.</title>
        <authorList>
            <person name="Moris V.C."/>
            <person name="Podsiadlowski L."/>
            <person name="Martin S."/>
            <person name="Oeyen J.P."/>
            <person name="Donath A."/>
            <person name="Petersen M."/>
            <person name="Wilbrandt J."/>
            <person name="Misof B."/>
            <person name="Liedtke D."/>
            <person name="Thamm M."/>
            <person name="Scheiner R."/>
            <person name="Schmitt T."/>
            <person name="Niehuis O."/>
        </authorList>
    </citation>
    <scope>NUCLEOTIDE SEQUENCE</scope>
    <source>
        <strain evidence="8">GBR_01_08_01A</strain>
    </source>
</reference>
<evidence type="ECO:0000313" key="8">
    <source>
        <dbReference type="EMBL" id="KAK2576602.1"/>
    </source>
</evidence>
<dbReference type="EMBL" id="JAIFRP010004405">
    <property type="protein sequence ID" value="KAK2576602.1"/>
    <property type="molecule type" value="Genomic_DNA"/>
</dbReference>